<dbReference type="EMBL" id="CM047940">
    <property type="protein sequence ID" value="KAI9903657.1"/>
    <property type="molecule type" value="Genomic_DNA"/>
</dbReference>
<comment type="caution">
    <text evidence="1">The sequence shown here is derived from an EMBL/GenBank/DDBJ whole genome shotgun (WGS) entry which is preliminary data.</text>
</comment>
<evidence type="ECO:0000313" key="1">
    <source>
        <dbReference type="EMBL" id="KAI9903657.1"/>
    </source>
</evidence>
<accession>A0ACC0VB39</accession>
<protein>
    <submittedName>
        <fullName evidence="1">Uncharacterized protein</fullName>
    </submittedName>
</protein>
<name>A0ACC0VB39_9HYPO</name>
<keyword evidence="2" id="KW-1185">Reference proteome</keyword>
<organism evidence="1 2">
    <name type="scientific">Trichothecium roseum</name>
    <dbReference type="NCBI Taxonomy" id="47278"/>
    <lineage>
        <taxon>Eukaryota</taxon>
        <taxon>Fungi</taxon>
        <taxon>Dikarya</taxon>
        <taxon>Ascomycota</taxon>
        <taxon>Pezizomycotina</taxon>
        <taxon>Sordariomycetes</taxon>
        <taxon>Hypocreomycetidae</taxon>
        <taxon>Hypocreales</taxon>
        <taxon>Hypocreales incertae sedis</taxon>
        <taxon>Trichothecium</taxon>
    </lineage>
</organism>
<sequence>MEAQPGTPRPHIVRLPLELTHMILANLSGLTSLRCAILSCRALCRSFMADPQIIATQVLFNELDACDVRPEAIAALAASELVEPTRMSVHGFCQAHFQDRNAESRLRLTLDQVAHLSRLHAAVSRLAEPLAISTLQGLALIIKGDDSLRSPCQVLAPSALELRRVMRTLYVLEAFYGLFDMTPIPEGEMSGSMRDFLLSFAHWEVEQMACVQEFLCAQEANDTLAGYNEIAAHDVRWGHLVVSRASWCGNGDVQKLYFKGLVALERLLAVMTYDEQYDLYDHTRVRRSRPCNLHLALEKFGRTAGGGDEEVNASDYENAREYSLRVRRPYFRDPDGGPFGMWKWANESAPNSRSVYCVDGSKLRKWGYTMWDLSRLDTLVACREACQLRTNFMPPCHLVAQLPGSGS</sequence>
<reference evidence="1" key="1">
    <citation type="submission" date="2022-10" db="EMBL/GenBank/DDBJ databases">
        <title>Complete Genome of Trichothecium roseum strain YXFP-22015, a Plant Pathogen Isolated from Citrus.</title>
        <authorList>
            <person name="Wang Y."/>
            <person name="Zhu L."/>
        </authorList>
    </citation>
    <scope>NUCLEOTIDE SEQUENCE</scope>
    <source>
        <strain evidence="1">YXFP-22015</strain>
    </source>
</reference>
<dbReference type="Proteomes" id="UP001163324">
    <property type="component" value="Chromosome 1"/>
</dbReference>
<evidence type="ECO:0000313" key="2">
    <source>
        <dbReference type="Proteomes" id="UP001163324"/>
    </source>
</evidence>
<proteinExistence type="predicted"/>
<gene>
    <name evidence="1" type="ORF">N3K66_000186</name>
</gene>